<gene>
    <name evidence="1" type="ORF">GCM10009107_04110</name>
</gene>
<evidence type="ECO:0008006" key="3">
    <source>
        <dbReference type="Google" id="ProtNLM"/>
    </source>
</evidence>
<protein>
    <recommendedName>
        <fullName evidence="3">Metal ABC transporter substrate-binding protein</fullName>
    </recommendedName>
</protein>
<dbReference type="PANTHER" id="PTHR30024">
    <property type="entry name" value="ALIPHATIC SULFONATES-BINDING PROTEIN-RELATED"/>
    <property type="match status" value="1"/>
</dbReference>
<dbReference type="RefSeq" id="WP_231011644.1">
    <property type="nucleotide sequence ID" value="NZ_BAAAEW010000003.1"/>
</dbReference>
<dbReference type="Gene3D" id="3.40.190.10">
    <property type="entry name" value="Periplasmic binding protein-like II"/>
    <property type="match status" value="2"/>
</dbReference>
<sequence>MRSPFLLRRRDALRRGMAAAASLAAPPMASRAGTNASISLGYSAVSDFATVFVGVDEGFFARRGLEMELRFIPLNPTIVPAVQSASLQIGGVTPTGFLQSVDAGLNHVVLAGGGVLSKTYTELGLVAKAGTNIRGASDCVGKRIGVPGLGALLHVTFRAWLKSLGVDAAKVSFVEAPFPQHADLLRGGAIDAVVTGGPFMARILESGVGHVAAYYMTFLPSGYPTVVHVARRDWVQQNQAAVKAFREGLGEAAAFMLRPSNEEKVRASLGKYLKLPEPVATKMQISPPGPIVTPAQLRWWGALMQDQGLLKGQIAYDNLILKA</sequence>
<comment type="caution">
    <text evidence="1">The sequence shown here is derived from an EMBL/GenBank/DDBJ whole genome shotgun (WGS) entry which is preliminary data.</text>
</comment>
<dbReference type="SUPFAM" id="SSF53850">
    <property type="entry name" value="Periplasmic binding protein-like II"/>
    <property type="match status" value="1"/>
</dbReference>
<proteinExistence type="predicted"/>
<reference evidence="2" key="1">
    <citation type="journal article" date="2019" name="Int. J. Syst. Evol. Microbiol.">
        <title>The Global Catalogue of Microorganisms (GCM) 10K type strain sequencing project: providing services to taxonomists for standard genome sequencing and annotation.</title>
        <authorList>
            <consortium name="The Broad Institute Genomics Platform"/>
            <consortium name="The Broad Institute Genome Sequencing Center for Infectious Disease"/>
            <person name="Wu L."/>
            <person name="Ma J."/>
        </authorList>
    </citation>
    <scope>NUCLEOTIDE SEQUENCE [LARGE SCALE GENOMIC DNA]</scope>
    <source>
        <strain evidence="2">JCM 15503</strain>
    </source>
</reference>
<dbReference type="PROSITE" id="PS51318">
    <property type="entry name" value="TAT"/>
    <property type="match status" value="1"/>
</dbReference>
<dbReference type="Proteomes" id="UP001500279">
    <property type="component" value="Unassembled WGS sequence"/>
</dbReference>
<evidence type="ECO:0000313" key="1">
    <source>
        <dbReference type="EMBL" id="GAA0741500.1"/>
    </source>
</evidence>
<dbReference type="InterPro" id="IPR006311">
    <property type="entry name" value="TAT_signal"/>
</dbReference>
<evidence type="ECO:0000313" key="2">
    <source>
        <dbReference type="Proteomes" id="UP001500279"/>
    </source>
</evidence>
<organism evidence="1 2">
    <name type="scientific">Ideonella azotifigens</name>
    <dbReference type="NCBI Taxonomy" id="513160"/>
    <lineage>
        <taxon>Bacteria</taxon>
        <taxon>Pseudomonadati</taxon>
        <taxon>Pseudomonadota</taxon>
        <taxon>Betaproteobacteria</taxon>
        <taxon>Burkholderiales</taxon>
        <taxon>Sphaerotilaceae</taxon>
        <taxon>Ideonella</taxon>
    </lineage>
</organism>
<keyword evidence="2" id="KW-1185">Reference proteome</keyword>
<name>A0ABP3US72_9BURK</name>
<accession>A0ABP3US72</accession>
<dbReference type="Pfam" id="PF13379">
    <property type="entry name" value="NMT1_2"/>
    <property type="match status" value="1"/>
</dbReference>
<dbReference type="EMBL" id="BAAAEW010000003">
    <property type="protein sequence ID" value="GAA0741500.1"/>
    <property type="molecule type" value="Genomic_DNA"/>
</dbReference>